<evidence type="ECO:0000313" key="4">
    <source>
        <dbReference type="Proteomes" id="UP000251670"/>
    </source>
</evidence>
<gene>
    <name evidence="2" type="ORF">NCTC13492_04598</name>
    <name evidence="1" type="ORF">SAMN05421542_0040</name>
</gene>
<reference evidence="1 3" key="1">
    <citation type="submission" date="2016-10" db="EMBL/GenBank/DDBJ databases">
        <authorList>
            <person name="Varghese N."/>
            <person name="Submissions S."/>
        </authorList>
    </citation>
    <scope>NUCLEOTIDE SEQUENCE [LARGE SCALE GENOMIC DNA]</scope>
    <source>
        <strain evidence="1 3">DSM 19299</strain>
    </source>
</reference>
<protein>
    <submittedName>
        <fullName evidence="2">Uncharacterized protein</fullName>
    </submittedName>
</protein>
<organism evidence="2 4">
    <name type="scientific">Chryseobacterium jejuense</name>
    <dbReference type="NCBI Taxonomy" id="445960"/>
    <lineage>
        <taxon>Bacteria</taxon>
        <taxon>Pseudomonadati</taxon>
        <taxon>Bacteroidota</taxon>
        <taxon>Flavobacteriia</taxon>
        <taxon>Flavobacteriales</taxon>
        <taxon>Weeksellaceae</taxon>
        <taxon>Chryseobacterium group</taxon>
        <taxon>Chryseobacterium</taxon>
    </lineage>
</organism>
<evidence type="ECO:0000313" key="3">
    <source>
        <dbReference type="Proteomes" id="UP000199426"/>
    </source>
</evidence>
<dbReference type="AlphaFoldDB" id="A0A2X2ZAM0"/>
<name>A0A2X2ZAM0_CHRJE</name>
<reference evidence="2 4" key="2">
    <citation type="submission" date="2018-06" db="EMBL/GenBank/DDBJ databases">
        <authorList>
            <consortium name="Pathogen Informatics"/>
            <person name="Doyle S."/>
        </authorList>
    </citation>
    <scope>NUCLEOTIDE SEQUENCE [LARGE SCALE GENOMIC DNA]</scope>
    <source>
        <strain evidence="2 4">NCTC13492</strain>
    </source>
</reference>
<evidence type="ECO:0000313" key="1">
    <source>
        <dbReference type="EMBL" id="SDI09273.1"/>
    </source>
</evidence>
<dbReference type="Proteomes" id="UP000199426">
    <property type="component" value="Unassembled WGS sequence"/>
</dbReference>
<dbReference type="Proteomes" id="UP000251670">
    <property type="component" value="Unassembled WGS sequence"/>
</dbReference>
<dbReference type="EMBL" id="UAWB01000015">
    <property type="protein sequence ID" value="SQB47510.1"/>
    <property type="molecule type" value="Genomic_DNA"/>
</dbReference>
<sequence length="59" mass="6478">MKTFKKQHSALRRNEMKTILGGIRPPVCDPTNCNNSCMALGFERGVCDATNLCSCGPFN</sequence>
<keyword evidence="3" id="KW-1185">Reference proteome</keyword>
<dbReference type="EMBL" id="FNEG01000001">
    <property type="protein sequence ID" value="SDI09273.1"/>
    <property type="molecule type" value="Genomic_DNA"/>
</dbReference>
<proteinExistence type="predicted"/>
<accession>A0A2X2ZAM0</accession>
<evidence type="ECO:0000313" key="2">
    <source>
        <dbReference type="EMBL" id="SQB47510.1"/>
    </source>
</evidence>